<keyword evidence="1" id="KW-1133">Transmembrane helix</keyword>
<dbReference type="AlphaFoldDB" id="A0A8H5FTR7"/>
<feature type="transmembrane region" description="Helical" evidence="1">
    <location>
        <begin position="59"/>
        <end position="78"/>
    </location>
</feature>
<dbReference type="EMBL" id="JAACJM010000086">
    <property type="protein sequence ID" value="KAF5348343.1"/>
    <property type="molecule type" value="Genomic_DNA"/>
</dbReference>
<keyword evidence="3" id="KW-1185">Reference proteome</keyword>
<dbReference type="Proteomes" id="UP000559256">
    <property type="component" value="Unassembled WGS sequence"/>
</dbReference>
<feature type="transmembrane region" description="Helical" evidence="1">
    <location>
        <begin position="90"/>
        <end position="111"/>
    </location>
</feature>
<accession>A0A8H5FTR7</accession>
<proteinExistence type="predicted"/>
<evidence type="ECO:0000256" key="1">
    <source>
        <dbReference type="SAM" id="Phobius"/>
    </source>
</evidence>
<name>A0A8H5FTR7_9AGAR</name>
<evidence type="ECO:0000313" key="2">
    <source>
        <dbReference type="EMBL" id="KAF5348343.1"/>
    </source>
</evidence>
<protein>
    <submittedName>
        <fullName evidence="2">Uncharacterized protein</fullName>
    </submittedName>
</protein>
<evidence type="ECO:0000313" key="3">
    <source>
        <dbReference type="Proteomes" id="UP000559256"/>
    </source>
</evidence>
<keyword evidence="1" id="KW-0812">Transmembrane</keyword>
<sequence>MIYRLEIVRYHALIGKVHLTIFLLSTPHHSITRLNNDYYLNGPSPPLYSPPKCHDRRQLQTYGAVTYVTLLVLSSFGFLRDSYYSLQFPLISSLDASSILVLLSSFASLAASGST</sequence>
<reference evidence="2 3" key="1">
    <citation type="journal article" date="2020" name="ISME J.">
        <title>Uncovering the hidden diversity of litter-decomposition mechanisms in mushroom-forming fungi.</title>
        <authorList>
            <person name="Floudas D."/>
            <person name="Bentzer J."/>
            <person name="Ahren D."/>
            <person name="Johansson T."/>
            <person name="Persson P."/>
            <person name="Tunlid A."/>
        </authorList>
    </citation>
    <scope>NUCLEOTIDE SEQUENCE [LARGE SCALE GENOMIC DNA]</scope>
    <source>
        <strain evidence="2 3">CBS 291.85</strain>
    </source>
</reference>
<gene>
    <name evidence="2" type="ORF">D9758_010949</name>
</gene>
<comment type="caution">
    <text evidence="2">The sequence shown here is derived from an EMBL/GenBank/DDBJ whole genome shotgun (WGS) entry which is preliminary data.</text>
</comment>
<organism evidence="2 3">
    <name type="scientific">Tetrapyrgos nigripes</name>
    <dbReference type="NCBI Taxonomy" id="182062"/>
    <lineage>
        <taxon>Eukaryota</taxon>
        <taxon>Fungi</taxon>
        <taxon>Dikarya</taxon>
        <taxon>Basidiomycota</taxon>
        <taxon>Agaricomycotina</taxon>
        <taxon>Agaricomycetes</taxon>
        <taxon>Agaricomycetidae</taxon>
        <taxon>Agaricales</taxon>
        <taxon>Marasmiineae</taxon>
        <taxon>Marasmiaceae</taxon>
        <taxon>Tetrapyrgos</taxon>
    </lineage>
</organism>
<keyword evidence="1" id="KW-0472">Membrane</keyword>